<comment type="caution">
    <text evidence="1">The sequence shown here is derived from an EMBL/GenBank/DDBJ whole genome shotgun (WGS) entry which is preliminary data.</text>
</comment>
<name>A0ACC0CUA4_9PEZI</name>
<keyword evidence="2" id="KW-1185">Reference proteome</keyword>
<sequence>MKPWRLNSSNPKWRLDLIDRLKSFKCGFVRVPRPQRPKHLRTYTARMLRSHDNPGTGIYVAMNDYVYDVTDLLDFYPEGKTTLMRSGGADRTEQFPQGIFPQSILPGGDAELLVGRLVAEGDMTEITEDHIVLHGWVYGYYTLNETHPKMYAHLRHFGGTDATAHLTKTESDGFLSELYLDHPDLIVGKIADKHLDQELTTGEVARHSDPADAWVSVGEYVYNVTGIARYPECYEQEIPEELLGQAVDDNEALAQWLATVHEYRRIGVLTEGPPEYERPAKRRRKDNDTLADLSRRVYESSHKGSSDPVWQEFCENNWPGCVTGPWRRRPVT</sequence>
<proteinExistence type="predicted"/>
<organism evidence="1 2">
    <name type="scientific">Hypoxylon rubiginosum</name>
    <dbReference type="NCBI Taxonomy" id="110542"/>
    <lineage>
        <taxon>Eukaryota</taxon>
        <taxon>Fungi</taxon>
        <taxon>Dikarya</taxon>
        <taxon>Ascomycota</taxon>
        <taxon>Pezizomycotina</taxon>
        <taxon>Sordariomycetes</taxon>
        <taxon>Xylariomycetidae</taxon>
        <taxon>Xylariales</taxon>
        <taxon>Hypoxylaceae</taxon>
        <taxon>Hypoxylon</taxon>
    </lineage>
</organism>
<gene>
    <name evidence="1" type="ORF">F4821DRAFT_181886</name>
</gene>
<accession>A0ACC0CUA4</accession>
<dbReference type="Proteomes" id="UP001497680">
    <property type="component" value="Unassembled WGS sequence"/>
</dbReference>
<evidence type="ECO:0000313" key="2">
    <source>
        <dbReference type="Proteomes" id="UP001497680"/>
    </source>
</evidence>
<reference evidence="1 2" key="1">
    <citation type="journal article" date="2022" name="New Phytol.">
        <title>Ecological generalism drives hyperdiversity of secondary metabolite gene clusters in xylarialean endophytes.</title>
        <authorList>
            <person name="Franco M.E.E."/>
            <person name="Wisecaver J.H."/>
            <person name="Arnold A.E."/>
            <person name="Ju Y.M."/>
            <person name="Slot J.C."/>
            <person name="Ahrendt S."/>
            <person name="Moore L.P."/>
            <person name="Eastman K.E."/>
            <person name="Scott K."/>
            <person name="Konkel Z."/>
            <person name="Mondo S.J."/>
            <person name="Kuo A."/>
            <person name="Hayes R.D."/>
            <person name="Haridas S."/>
            <person name="Andreopoulos B."/>
            <person name="Riley R."/>
            <person name="LaButti K."/>
            <person name="Pangilinan J."/>
            <person name="Lipzen A."/>
            <person name="Amirebrahimi M."/>
            <person name="Yan J."/>
            <person name="Adam C."/>
            <person name="Keymanesh K."/>
            <person name="Ng V."/>
            <person name="Louie K."/>
            <person name="Northen T."/>
            <person name="Drula E."/>
            <person name="Henrissat B."/>
            <person name="Hsieh H.M."/>
            <person name="Youens-Clark K."/>
            <person name="Lutzoni F."/>
            <person name="Miadlikowska J."/>
            <person name="Eastwood D.C."/>
            <person name="Hamelin R.C."/>
            <person name="Grigoriev I.V."/>
            <person name="U'Ren J.M."/>
        </authorList>
    </citation>
    <scope>NUCLEOTIDE SEQUENCE [LARGE SCALE GENOMIC DNA]</scope>
    <source>
        <strain evidence="1 2">ER1909</strain>
    </source>
</reference>
<evidence type="ECO:0000313" key="1">
    <source>
        <dbReference type="EMBL" id="KAI6083892.1"/>
    </source>
</evidence>
<dbReference type="EMBL" id="MU394345">
    <property type="protein sequence ID" value="KAI6083892.1"/>
    <property type="molecule type" value="Genomic_DNA"/>
</dbReference>
<protein>
    <submittedName>
        <fullName evidence="1">Uncharacterized protein</fullName>
    </submittedName>
</protein>